<dbReference type="STRING" id="430522.BFS30_26225"/>
<dbReference type="GO" id="GO:0046103">
    <property type="term" value="P:inosine biosynthetic process"/>
    <property type="evidence" value="ECO:0007669"/>
    <property type="project" value="TreeGrafter"/>
</dbReference>
<dbReference type="Gene3D" id="3.20.20.140">
    <property type="entry name" value="Metal-dependent hydrolases"/>
    <property type="match status" value="1"/>
</dbReference>
<dbReference type="GO" id="GO:0046872">
    <property type="term" value="F:metal ion binding"/>
    <property type="evidence" value="ECO:0007669"/>
    <property type="project" value="UniProtKB-KW"/>
</dbReference>
<keyword evidence="4" id="KW-0479">Metal-binding</keyword>
<evidence type="ECO:0000256" key="4">
    <source>
        <dbReference type="ARBA" id="ARBA00022723"/>
    </source>
</evidence>
<accession>A0A1G9KFB7</accession>
<gene>
    <name evidence="9" type="ORF">SAMN05421820_101561</name>
</gene>
<dbReference type="GO" id="GO:0043103">
    <property type="term" value="P:hypoxanthine salvage"/>
    <property type="evidence" value="ECO:0007669"/>
    <property type="project" value="TreeGrafter"/>
</dbReference>
<keyword evidence="7" id="KW-0732">Signal</keyword>
<dbReference type="InterPro" id="IPR001365">
    <property type="entry name" value="A_deaminase_dom"/>
</dbReference>
<proteinExistence type="inferred from homology"/>
<reference evidence="10" key="1">
    <citation type="submission" date="2016-10" db="EMBL/GenBank/DDBJ databases">
        <authorList>
            <person name="Varghese N."/>
            <person name="Submissions S."/>
        </authorList>
    </citation>
    <scope>NUCLEOTIDE SEQUENCE [LARGE SCALE GENOMIC DNA]</scope>
    <source>
        <strain evidence="10">DSM 19110</strain>
    </source>
</reference>
<dbReference type="PANTHER" id="PTHR11409">
    <property type="entry name" value="ADENOSINE DEAMINASE"/>
    <property type="match status" value="1"/>
</dbReference>
<evidence type="ECO:0000256" key="7">
    <source>
        <dbReference type="SAM" id="SignalP"/>
    </source>
</evidence>
<keyword evidence="10" id="KW-1185">Reference proteome</keyword>
<evidence type="ECO:0000256" key="3">
    <source>
        <dbReference type="ARBA" id="ARBA00012784"/>
    </source>
</evidence>
<dbReference type="GO" id="GO:0006154">
    <property type="term" value="P:adenosine catabolic process"/>
    <property type="evidence" value="ECO:0007669"/>
    <property type="project" value="TreeGrafter"/>
</dbReference>
<dbReference type="SUPFAM" id="SSF51556">
    <property type="entry name" value="Metallo-dependent hydrolases"/>
    <property type="match status" value="1"/>
</dbReference>
<evidence type="ECO:0000256" key="2">
    <source>
        <dbReference type="ARBA" id="ARBA00006676"/>
    </source>
</evidence>
<dbReference type="AlphaFoldDB" id="A0A1G9KFB7"/>
<evidence type="ECO:0000313" key="10">
    <source>
        <dbReference type="Proteomes" id="UP000183200"/>
    </source>
</evidence>
<organism evidence="9 10">
    <name type="scientific">Pedobacter steynii</name>
    <dbReference type="NCBI Taxonomy" id="430522"/>
    <lineage>
        <taxon>Bacteria</taxon>
        <taxon>Pseudomonadati</taxon>
        <taxon>Bacteroidota</taxon>
        <taxon>Sphingobacteriia</taxon>
        <taxon>Sphingobacteriales</taxon>
        <taxon>Sphingobacteriaceae</taxon>
        <taxon>Pedobacter</taxon>
    </lineage>
</organism>
<dbReference type="Proteomes" id="UP000183200">
    <property type="component" value="Unassembled WGS sequence"/>
</dbReference>
<dbReference type="EMBL" id="FNGY01000001">
    <property type="protein sequence ID" value="SDL48329.1"/>
    <property type="molecule type" value="Genomic_DNA"/>
</dbReference>
<dbReference type="InterPro" id="IPR006330">
    <property type="entry name" value="Ado/ade_deaminase"/>
</dbReference>
<protein>
    <recommendedName>
        <fullName evidence="3">adenosine deaminase</fullName>
        <ecNumber evidence="3">3.5.4.4</ecNumber>
    </recommendedName>
</protein>
<dbReference type="OrthoDB" id="105475at2"/>
<dbReference type="EC" id="3.5.4.4" evidence="3"/>
<keyword evidence="5" id="KW-0378">Hydrolase</keyword>
<evidence type="ECO:0000256" key="5">
    <source>
        <dbReference type="ARBA" id="ARBA00022801"/>
    </source>
</evidence>
<evidence type="ECO:0000259" key="8">
    <source>
        <dbReference type="Pfam" id="PF00962"/>
    </source>
</evidence>
<evidence type="ECO:0000256" key="6">
    <source>
        <dbReference type="ARBA" id="ARBA00022833"/>
    </source>
</evidence>
<dbReference type="RefSeq" id="WP_074604578.1">
    <property type="nucleotide sequence ID" value="NZ_FNGY01000001.1"/>
</dbReference>
<name>A0A1G9KFB7_9SPHI</name>
<dbReference type="Pfam" id="PF00962">
    <property type="entry name" value="A_deaminase"/>
    <property type="match status" value="1"/>
</dbReference>
<dbReference type="GO" id="GO:0005829">
    <property type="term" value="C:cytosol"/>
    <property type="evidence" value="ECO:0007669"/>
    <property type="project" value="TreeGrafter"/>
</dbReference>
<feature type="chain" id="PRO_5010325110" description="adenosine deaminase" evidence="7">
    <location>
        <begin position="19"/>
        <end position="484"/>
    </location>
</feature>
<dbReference type="GO" id="GO:0004000">
    <property type="term" value="F:adenosine deaminase activity"/>
    <property type="evidence" value="ECO:0007669"/>
    <property type="project" value="UniProtKB-ARBA"/>
</dbReference>
<comment type="cofactor">
    <cofactor evidence="1">
        <name>Zn(2+)</name>
        <dbReference type="ChEBI" id="CHEBI:29105"/>
    </cofactor>
</comment>
<dbReference type="PANTHER" id="PTHR11409:SF43">
    <property type="entry name" value="ADENOSINE DEAMINASE"/>
    <property type="match status" value="1"/>
</dbReference>
<evidence type="ECO:0000256" key="1">
    <source>
        <dbReference type="ARBA" id="ARBA00001947"/>
    </source>
</evidence>
<feature type="signal peptide" evidence="7">
    <location>
        <begin position="1"/>
        <end position="18"/>
    </location>
</feature>
<feature type="domain" description="Adenosine deaminase" evidence="8">
    <location>
        <begin position="242"/>
        <end position="456"/>
    </location>
</feature>
<evidence type="ECO:0000313" key="9">
    <source>
        <dbReference type="EMBL" id="SDL48329.1"/>
    </source>
</evidence>
<comment type="similarity">
    <text evidence="2">Belongs to the metallo-dependent hydrolases superfamily. Adenosine and AMP deaminases family.</text>
</comment>
<keyword evidence="6" id="KW-0862">Zinc</keyword>
<sequence length="484" mass="55844">MKKYLTTILTFLFFSASAQTVHHYLEKIRNNPAKLTAFFSQMPKGGDLHHHYSGSVYAESFVNYVIAQDYFINKTTLEVKDKRPSADQEWMKLSEIKKEGQLDEYKFRLLQRWSVKDYNGVSGPSDRQFFDSFSHFDIASENTIDSGLLELKKRAVQENVSYIETMLASAKCGRTDDLNLRFNPGLQFVQKQNDVQQCQLLLDTLYQELLKKDVIACADNFSVNTVTKLHESLKIDDESFTMRYQTYTVRILEATEVFKRLLIAFDAASKNPLIVGVNILSPENNDVAMRDYWLHMQMFKYCHKKYPQVKYSMHAGELTLGLVKPEELSWHINAAVREAGASRIGHGVDLPYESKSYDLLNYMKEKDVAIEINLTSNEFILKVKDDRHPISLYKEFGVPMVISSDDAGVLRSNLTEQYVLLAGRYPQFSYEDIKKIVYNSINYSFIKEPSVKKKLLLKLNNDFVRFEQTILSQKKSPAFPGRGK</sequence>
<dbReference type="InterPro" id="IPR032466">
    <property type="entry name" value="Metal_Hydrolase"/>
</dbReference>